<dbReference type="OrthoDB" id="3867598at2"/>
<proteinExistence type="predicted"/>
<dbReference type="EMBL" id="SDWW01000044">
    <property type="protein sequence ID" value="RYV50039.1"/>
    <property type="molecule type" value="Genomic_DNA"/>
</dbReference>
<dbReference type="InterPro" id="IPR036265">
    <property type="entry name" value="HIT-like_sf"/>
</dbReference>
<dbReference type="SUPFAM" id="SSF54197">
    <property type="entry name" value="HIT-like"/>
    <property type="match status" value="1"/>
</dbReference>
<name>A0A4Q5MWS3_9MICO</name>
<comment type="caution">
    <text evidence="1">The sequence shown here is derived from an EMBL/GenBank/DDBJ whole genome shotgun (WGS) entry which is preliminary data.</text>
</comment>
<reference evidence="1 2" key="1">
    <citation type="submission" date="2019-01" db="EMBL/GenBank/DDBJ databases">
        <title>Novel species of Cellulomonas.</title>
        <authorList>
            <person name="Liu Q."/>
            <person name="Xin Y.-H."/>
        </authorList>
    </citation>
    <scope>NUCLEOTIDE SEQUENCE [LARGE SCALE GENOMIC DNA]</scope>
    <source>
        <strain evidence="1 2">HLT2-17</strain>
    </source>
</reference>
<evidence type="ECO:0008006" key="3">
    <source>
        <dbReference type="Google" id="ProtNLM"/>
    </source>
</evidence>
<organism evidence="1 2">
    <name type="scientific">Pengzhenrongella frigida</name>
    <dbReference type="NCBI Taxonomy" id="1259133"/>
    <lineage>
        <taxon>Bacteria</taxon>
        <taxon>Bacillati</taxon>
        <taxon>Actinomycetota</taxon>
        <taxon>Actinomycetes</taxon>
        <taxon>Micrococcales</taxon>
        <taxon>Pengzhenrongella</taxon>
    </lineage>
</organism>
<evidence type="ECO:0000313" key="1">
    <source>
        <dbReference type="EMBL" id="RYV50039.1"/>
    </source>
</evidence>
<gene>
    <name evidence="1" type="ORF">EUA98_15850</name>
</gene>
<dbReference type="Gene3D" id="3.30.428.10">
    <property type="entry name" value="HIT-like"/>
    <property type="match status" value="1"/>
</dbReference>
<dbReference type="RefSeq" id="WP_130103666.1">
    <property type="nucleotide sequence ID" value="NZ_SDWW01000044.1"/>
</dbReference>
<dbReference type="Proteomes" id="UP000293764">
    <property type="component" value="Unassembled WGS sequence"/>
</dbReference>
<keyword evidence="2" id="KW-1185">Reference proteome</keyword>
<evidence type="ECO:0000313" key="2">
    <source>
        <dbReference type="Proteomes" id="UP000293764"/>
    </source>
</evidence>
<sequence>MPESIEVYYARVASAADAEGRLAPNAELQAWEVFPFESEGLRLRPLEPLAQAELPRHGEGGTSCDGCDRGDQRSAAVGEVWRDDHWRIAVAESSGAPLILILSPLAHHDFTTLPMPLAAEMGQIMVALGLAIEALPSVARVHVSKWGDGGEHAHIFFYARPSRMPQLRGTMMAVWDDYLPPVPGDVRDGNARAVVQDLVRSYGGRAAGPVA</sequence>
<protein>
    <recommendedName>
        <fullName evidence="3">HIT domain-containing protein</fullName>
    </recommendedName>
</protein>
<accession>A0A4Q5MWS3</accession>
<dbReference type="AlphaFoldDB" id="A0A4Q5MWS3"/>